<dbReference type="InterPro" id="IPR015943">
    <property type="entry name" value="WD40/YVTN_repeat-like_dom_sf"/>
</dbReference>
<dbReference type="PANTHER" id="PTHR15722:SF2">
    <property type="entry name" value="INTRAFLAGELLAR TRANSPORT PROTEIN 172 HOMOLOG"/>
    <property type="match status" value="1"/>
</dbReference>
<feature type="compositionally biased region" description="Basic and acidic residues" evidence="9">
    <location>
        <begin position="117"/>
        <end position="126"/>
    </location>
</feature>
<accession>A0A0M0JSJ8</accession>
<dbReference type="PANTHER" id="PTHR15722">
    <property type="entry name" value="IFT140/172-RELATED"/>
    <property type="match status" value="1"/>
</dbReference>
<evidence type="ECO:0000256" key="9">
    <source>
        <dbReference type="SAM" id="MobiDB-lite"/>
    </source>
</evidence>
<dbReference type="EMBL" id="JWZX01002414">
    <property type="protein sequence ID" value="KOO29455.1"/>
    <property type="molecule type" value="Genomic_DNA"/>
</dbReference>
<name>A0A0M0JSJ8_9EUKA</name>
<dbReference type="SMART" id="SM00320">
    <property type="entry name" value="WD40"/>
    <property type="match status" value="6"/>
</dbReference>
<dbReference type="FunFam" id="1.25.40.470:FF:000012">
    <property type="entry name" value="intraflagellar transport protein 172 homolog"/>
    <property type="match status" value="1"/>
</dbReference>
<evidence type="ECO:0000259" key="10">
    <source>
        <dbReference type="Pfam" id="PF24762"/>
    </source>
</evidence>
<evidence type="ECO:0000256" key="1">
    <source>
        <dbReference type="ARBA" id="ARBA00004138"/>
    </source>
</evidence>
<dbReference type="OrthoDB" id="2186662at2759"/>
<dbReference type="GO" id="GO:0030992">
    <property type="term" value="C:intraciliary transport particle B"/>
    <property type="evidence" value="ECO:0007669"/>
    <property type="project" value="TreeGrafter"/>
</dbReference>
<feature type="region of interest" description="Disordered" evidence="9">
    <location>
        <begin position="117"/>
        <end position="165"/>
    </location>
</feature>
<feature type="domain" description="IF140/IFT172/WDR19 TPR" evidence="10">
    <location>
        <begin position="924"/>
        <end position="1251"/>
    </location>
</feature>
<dbReference type="InterPro" id="IPR001680">
    <property type="entry name" value="WD40_rpt"/>
</dbReference>
<comment type="caution">
    <text evidence="11">The sequence shown here is derived from an EMBL/GenBank/DDBJ whole genome shotgun (WGS) entry which is preliminary data.</text>
</comment>
<evidence type="ECO:0000256" key="3">
    <source>
        <dbReference type="ARBA" id="ARBA00022574"/>
    </source>
</evidence>
<dbReference type="Gene3D" id="2.130.10.10">
    <property type="entry name" value="YVTN repeat-like/Quinoprotein amine dehydrogenase"/>
    <property type="match status" value="2"/>
</dbReference>
<comment type="similarity">
    <text evidence="8">Belongs to the IFT172 family.</text>
</comment>
<evidence type="ECO:0000256" key="2">
    <source>
        <dbReference type="ARBA" id="ARBA00022473"/>
    </source>
</evidence>
<feature type="region of interest" description="Disordered" evidence="9">
    <location>
        <begin position="197"/>
        <end position="231"/>
    </location>
</feature>
<comment type="subcellular location">
    <subcellularLocation>
        <location evidence="1">Cell projection</location>
        <location evidence="1">Cilium</location>
    </subcellularLocation>
</comment>
<gene>
    <name evidence="11" type="ORF">Ctob_009716</name>
</gene>
<dbReference type="SUPFAM" id="SSF69322">
    <property type="entry name" value="Tricorn protease domain 2"/>
    <property type="match status" value="1"/>
</dbReference>
<dbReference type="InterPro" id="IPR056168">
    <property type="entry name" value="TPR_IF140/IFT172/WDR19"/>
</dbReference>
<dbReference type="GO" id="GO:0005930">
    <property type="term" value="C:axoneme"/>
    <property type="evidence" value="ECO:0007669"/>
    <property type="project" value="TreeGrafter"/>
</dbReference>
<keyword evidence="7" id="KW-0966">Cell projection</keyword>
<dbReference type="Pfam" id="PF24762">
    <property type="entry name" value="TPR_IF140-IFT172"/>
    <property type="match status" value="2"/>
</dbReference>
<evidence type="ECO:0000256" key="6">
    <source>
        <dbReference type="ARBA" id="ARBA00023069"/>
    </source>
</evidence>
<keyword evidence="6" id="KW-0969">Cilium</keyword>
<dbReference type="GO" id="GO:0036064">
    <property type="term" value="C:ciliary basal body"/>
    <property type="evidence" value="ECO:0007669"/>
    <property type="project" value="TreeGrafter"/>
</dbReference>
<keyword evidence="2" id="KW-0217">Developmental protein</keyword>
<dbReference type="SUPFAM" id="SSF48452">
    <property type="entry name" value="TPR-like"/>
    <property type="match status" value="2"/>
</dbReference>
<dbReference type="SUPFAM" id="SSF50978">
    <property type="entry name" value="WD40 repeat-like"/>
    <property type="match status" value="1"/>
</dbReference>
<sequence>MADQDGRLSAFITAASKLSALHTAVAQQRGALSEKDFVESLFPGSEDRWVKGGVRVRGYVLPADFVNGCARLAVPINQVEVRCMLEALPFNANGIGRTELIAAILEAPIFEEEQPHDEWHGYDREPPPAPPPVPEELPATGPPAPELPAPPIGSWTVPEPPAGGLSREQQFAHYTRQSRSAPWAVLDVSQAPMFSDESVRSAGARPSNRRPPSAAEAADAARRAGKGAAGMPAIGARRHLKTIHAPQEGIAKVTGICWSANNRRLAIVTTDRVVHLCDDLGERRDKFSTKPADAKGTKTYVVRGMAWSPDSSKLAVAQSDNIVFVYKLGAEWGDKKSICNKFQQGSSITCICWPESRPNELVFGLAEGKMKVGQLRSNKPATLYSTDSFVVSCAHNPEGTAVISGHVDHRIYRFYFDDASHGVAHRELCRHSCVPYALGWGVSVCAAGNDQLICFYDKEGFQLQRFDYSQDEAEKEFTCAAFNPSGETVVVGSFNRFRTFTLGQQDGAWQDAGIKQVDNLYTVTALAWKCDGSRLTVGSLCGAVDMYDACIRRVRYKGRFEFTYVSTSTVIVKRLSSGARIVLKSHFGYEVTKINIYEDRFLVARTMETLLMGDLETCKLSEVPWAGSGSEKYHFDNPQVCMIFNSGELTLVEYGRNEILGSCRTEHMSPHLISVRLSEAKTEGAAEVKKVAYLLDLQTIRITDLVTGITEATITHEAKVDWMEMNGRGTKLLFRDKRRALHLYDIATQTRSTLLSFSSYVQWVPNSDVVVAQNRGNLCVWYHIDAPDKVTVVPIRGDVEDIERTPGRTEVIVDEGMNTVSYELNEALIAFGTAVEENDLHGACAMLERLELTPETESMWDQLSALALQREDLSTAERCFAATGNVAKAHYLHDVNELSAQMDAEMMQAGAQPQPGAGNAHFRVQSKLAVLNNELARAEQLLLQQGLVEDAMEMYQELHKWEESIAVAEQRQHPEVATLKSNYFKWLTQTGQEEKAAEQMEREHDLVSAIHLYLKGGLPARAAAVVNRHEAREQFQSALLETIAGQLFSAGMFEKAGNFFEKLDDPRRAMDCYRKGQAYGRAVDLSRRCFQGRDVVELELQWGDYLVECKNPDAAINHYTEAGAYVKAIEAAISCRQWPKASQIVETLSPQEAKPFMIKIAKHYETSRNYDEAERFYLRGGAPQDAVEMYSKINKWEKAHRVATQHMTQAEVAMLYITQAHRLETAGKFKEAERLYVMVHEPDLAINMHKKNRRYDDMIRLVTSYRKELLAETHLHLAQQLETEGNFKLAERHYVEANDWGSAVNMYRANDLWDEAIRVAQRHGGPNASKKVSYAWAVSLGGEAGAKLLTKFGLIEQAIDYATESGAFEHAFALAQNSRKDKLPEVHLKYAMYLEDEGRFADAEKEFIKADKPKESIDMYVHQQDWANATRVAEANDPGSMPDVLVAQAKACVERSEFTKAESLYVRAKKPELAVKAYKDAARWNDALRIAREFLPHKVQELMAEHNAFQRGETATESQEVLMSRGRQLEEAREFTKAIDAYLQVTTAQAKSHDFLEEVWENAVKLAMNHVPARIPEVVETVSKRLIEINRFAQAAELYEGIDKHREAIAVYVQGGLWDNARELAKQVGPKVERDVAEAHKRSLAESGAAEDLVHSGNLAEGIEVYAQKGDWTKCLEVAQHQGSHMLIKYATLHGAALIQQGAFTTAAQIFSKYGTAVQNVAMYRRLAKEILATGDYDGGEVDTKSTRSLKALREMLQKVVHGLKTKGDQQLTEEFERLLWIAHLTSAKDTAEERGSTEVRRKLAISLLRYIRILPADKAFYDAGQCCRSANDLSMAFVFLNRYLDITEAMEENQASSTTLDNSDFADTEIPFDFPLPDKQFLSDADREKVRDYVLQLSMNEKVKQQLNHGELDVVFKEMDTVRDAINRGGARAGAGSDLYMIVRDTINQTPQ</sequence>
<reference evidence="12" key="1">
    <citation type="journal article" date="2015" name="PLoS Genet.">
        <title>Genome Sequence and Transcriptome Analyses of Chrysochromulina tobin: Metabolic Tools for Enhanced Algal Fitness in the Prominent Order Prymnesiales (Haptophyceae).</title>
        <authorList>
            <person name="Hovde B.T."/>
            <person name="Deodato C.R."/>
            <person name="Hunsperger H.M."/>
            <person name="Ryken S.A."/>
            <person name="Yost W."/>
            <person name="Jha R.K."/>
            <person name="Patterson J."/>
            <person name="Monnat R.J. Jr."/>
            <person name="Barlow S.B."/>
            <person name="Starkenburg S.R."/>
            <person name="Cattolico R.A."/>
        </authorList>
    </citation>
    <scope>NUCLEOTIDE SEQUENCE</scope>
    <source>
        <strain evidence="12">CCMP291</strain>
    </source>
</reference>
<keyword evidence="3" id="KW-0853">WD repeat</keyword>
<dbReference type="FunFam" id="1.25.40.470:FF:000013">
    <property type="entry name" value="intraflagellar transport protein 172 homolog"/>
    <property type="match status" value="1"/>
</dbReference>
<evidence type="ECO:0000256" key="4">
    <source>
        <dbReference type="ARBA" id="ARBA00022737"/>
    </source>
</evidence>
<evidence type="ECO:0000256" key="7">
    <source>
        <dbReference type="ARBA" id="ARBA00023273"/>
    </source>
</evidence>
<evidence type="ECO:0000256" key="8">
    <source>
        <dbReference type="ARBA" id="ARBA00038130"/>
    </source>
</evidence>
<organism evidence="11 12">
    <name type="scientific">Chrysochromulina tobinii</name>
    <dbReference type="NCBI Taxonomy" id="1460289"/>
    <lineage>
        <taxon>Eukaryota</taxon>
        <taxon>Haptista</taxon>
        <taxon>Haptophyta</taxon>
        <taxon>Prymnesiophyceae</taxon>
        <taxon>Prymnesiales</taxon>
        <taxon>Chrysochromulinaceae</taxon>
        <taxon>Chrysochromulina</taxon>
    </lineage>
</organism>
<evidence type="ECO:0000313" key="12">
    <source>
        <dbReference type="Proteomes" id="UP000037460"/>
    </source>
</evidence>
<protein>
    <recommendedName>
        <fullName evidence="10">IF140/IFT172/WDR19 TPR domain-containing protein</fullName>
    </recommendedName>
</protein>
<dbReference type="InterPro" id="IPR036322">
    <property type="entry name" value="WD40_repeat_dom_sf"/>
</dbReference>
<feature type="domain" description="IF140/IFT172/WDR19 TPR" evidence="10">
    <location>
        <begin position="1275"/>
        <end position="1477"/>
    </location>
</feature>
<feature type="compositionally biased region" description="Pro residues" evidence="9">
    <location>
        <begin position="127"/>
        <end position="151"/>
    </location>
</feature>
<keyword evidence="5" id="KW-0802">TPR repeat</keyword>
<keyword evidence="12" id="KW-1185">Reference proteome</keyword>
<dbReference type="GO" id="GO:0042073">
    <property type="term" value="P:intraciliary transport"/>
    <property type="evidence" value="ECO:0007669"/>
    <property type="project" value="TreeGrafter"/>
</dbReference>
<dbReference type="Proteomes" id="UP000037460">
    <property type="component" value="Unassembled WGS sequence"/>
</dbReference>
<dbReference type="InterPro" id="IPR011990">
    <property type="entry name" value="TPR-like_helical_dom_sf"/>
</dbReference>
<keyword evidence="4" id="KW-0677">Repeat</keyword>
<dbReference type="Gene3D" id="1.25.40.470">
    <property type="match status" value="3"/>
</dbReference>
<proteinExistence type="inferred from homology"/>
<evidence type="ECO:0000313" key="11">
    <source>
        <dbReference type="EMBL" id="KOO29455.1"/>
    </source>
</evidence>
<evidence type="ECO:0000256" key="5">
    <source>
        <dbReference type="ARBA" id="ARBA00022803"/>
    </source>
</evidence>